<dbReference type="AlphaFoldDB" id="A0A3S1AKK6"/>
<dbReference type="CDD" id="cd05379">
    <property type="entry name" value="CAP_bacterial"/>
    <property type="match status" value="1"/>
</dbReference>
<keyword evidence="4" id="KW-1185">Reference proteome</keyword>
<accession>A0A3S1AKK6</accession>
<organism evidence="3 4">
    <name type="scientific">Dulcicalothrix desertica PCC 7102</name>
    <dbReference type="NCBI Taxonomy" id="232991"/>
    <lineage>
        <taxon>Bacteria</taxon>
        <taxon>Bacillati</taxon>
        <taxon>Cyanobacteriota</taxon>
        <taxon>Cyanophyceae</taxon>
        <taxon>Nostocales</taxon>
        <taxon>Calotrichaceae</taxon>
        <taxon>Dulcicalothrix</taxon>
    </lineage>
</organism>
<gene>
    <name evidence="3" type="ORF">DSM106972_058280</name>
</gene>
<evidence type="ECO:0000313" key="3">
    <source>
        <dbReference type="EMBL" id="RUT02908.1"/>
    </source>
</evidence>
<dbReference type="Proteomes" id="UP000271624">
    <property type="component" value="Unassembled WGS sequence"/>
</dbReference>
<feature type="domain" description="Peptidase C-terminal archaeal/bacterial" evidence="2">
    <location>
        <begin position="157"/>
        <end position="223"/>
    </location>
</feature>
<evidence type="ECO:0000259" key="1">
    <source>
        <dbReference type="Pfam" id="PF00188"/>
    </source>
</evidence>
<evidence type="ECO:0008006" key="5">
    <source>
        <dbReference type="Google" id="ProtNLM"/>
    </source>
</evidence>
<evidence type="ECO:0000259" key="2">
    <source>
        <dbReference type="Pfam" id="PF04151"/>
    </source>
</evidence>
<dbReference type="RefSeq" id="WP_127084073.1">
    <property type="nucleotide sequence ID" value="NZ_RSCL01000015.1"/>
</dbReference>
<dbReference type="SUPFAM" id="SSF55797">
    <property type="entry name" value="PR-1-like"/>
    <property type="match status" value="1"/>
</dbReference>
<proteinExistence type="predicted"/>
<dbReference type="OrthoDB" id="9783944at2"/>
<name>A0A3S1AKK6_9CYAN</name>
<dbReference type="Pfam" id="PF04151">
    <property type="entry name" value="PPC"/>
    <property type="match status" value="1"/>
</dbReference>
<dbReference type="InterPro" id="IPR007280">
    <property type="entry name" value="Peptidase_C_arc/bac"/>
</dbReference>
<dbReference type="Gene3D" id="3.40.33.10">
    <property type="entry name" value="CAP"/>
    <property type="match status" value="1"/>
</dbReference>
<dbReference type="PANTHER" id="PTHR31157:SF1">
    <property type="entry name" value="SCP DOMAIN-CONTAINING PROTEIN"/>
    <property type="match status" value="1"/>
</dbReference>
<dbReference type="Pfam" id="PF00188">
    <property type="entry name" value="CAP"/>
    <property type="match status" value="1"/>
</dbReference>
<dbReference type="SUPFAM" id="SSF89260">
    <property type="entry name" value="Collagen-binding domain"/>
    <property type="match status" value="1"/>
</dbReference>
<dbReference type="InterPro" id="IPR014044">
    <property type="entry name" value="CAP_dom"/>
</dbReference>
<feature type="domain" description="SCP" evidence="1">
    <location>
        <begin position="274"/>
        <end position="398"/>
    </location>
</feature>
<protein>
    <recommendedName>
        <fullName evidence="5">SCP domain-containing protein</fullName>
    </recommendedName>
</protein>
<dbReference type="EMBL" id="RSCL01000015">
    <property type="protein sequence ID" value="RUT02908.1"/>
    <property type="molecule type" value="Genomic_DNA"/>
</dbReference>
<dbReference type="Gene3D" id="2.60.120.380">
    <property type="match status" value="1"/>
</dbReference>
<reference evidence="3" key="1">
    <citation type="submission" date="2018-12" db="EMBL/GenBank/DDBJ databases">
        <authorList>
            <person name="Will S."/>
            <person name="Neumann-Schaal M."/>
            <person name="Henke P."/>
        </authorList>
    </citation>
    <scope>NUCLEOTIDE SEQUENCE</scope>
    <source>
        <strain evidence="3">PCC 7102</strain>
    </source>
</reference>
<dbReference type="InterPro" id="IPR035940">
    <property type="entry name" value="CAP_sf"/>
</dbReference>
<sequence>MPVNLFDANYYSGVNSNQRGLSDADALSNFQTTGLSQGLAFSPIVDLSYYRSSNSDLAGLTNQQLFDNLSNTGIAEGRKFSQVFDLKFYKDNNPDLASLNNEQLFNHYISTGLREGRSASPYITYDGVSDRFKSATSVYPSSTPIILRDAVGDNDQSDMYKLQLDSPSTNLNLVLNGLGADASLELLDRKGNLLSSSNNAENISELISYDNLNSGIYYVRVYQPVGGQNTNYNLSVSTKLLSNEASVSNSQPVIPVAETPAAPPISNSFLDEVLRLVNIERANANTGLQPLVLNDKLNQVAYSHSQDMALSDYFSHTGANGSSPQDRAYQAGYQYSRFGENIAAGYVTPEEVVAAWMTSQGHRANILNPNYKEMGVGYYYLESDTGNINYNYYWTQDFGTLAS</sequence>
<evidence type="ECO:0000313" key="4">
    <source>
        <dbReference type="Proteomes" id="UP000271624"/>
    </source>
</evidence>
<reference evidence="3" key="2">
    <citation type="journal article" date="2019" name="Genome Biol. Evol.">
        <title>Day and night: Metabolic profiles and evolutionary relationships of six axenic non-marine cyanobacteria.</title>
        <authorList>
            <person name="Will S.E."/>
            <person name="Henke P."/>
            <person name="Boedeker C."/>
            <person name="Huang S."/>
            <person name="Brinkmann H."/>
            <person name="Rohde M."/>
            <person name="Jarek M."/>
            <person name="Friedl T."/>
            <person name="Seufert S."/>
            <person name="Schumacher M."/>
            <person name="Overmann J."/>
            <person name="Neumann-Schaal M."/>
            <person name="Petersen J."/>
        </authorList>
    </citation>
    <scope>NUCLEOTIDE SEQUENCE [LARGE SCALE GENOMIC DNA]</scope>
    <source>
        <strain evidence="3">PCC 7102</strain>
    </source>
</reference>
<dbReference type="PANTHER" id="PTHR31157">
    <property type="entry name" value="SCP DOMAIN-CONTAINING PROTEIN"/>
    <property type="match status" value="1"/>
</dbReference>
<comment type="caution">
    <text evidence="3">The sequence shown here is derived from an EMBL/GenBank/DDBJ whole genome shotgun (WGS) entry which is preliminary data.</text>
</comment>